<dbReference type="InterPro" id="IPR037055">
    <property type="entry name" value="MHC_I-like_Ag-recog_sf"/>
</dbReference>
<dbReference type="SMART" id="SM00407">
    <property type="entry name" value="IGc1"/>
    <property type="match status" value="1"/>
</dbReference>
<dbReference type="Proteomes" id="UP000504632">
    <property type="component" value="Chromosome 12"/>
</dbReference>
<dbReference type="SUPFAM" id="SSF48726">
    <property type="entry name" value="Immunoglobulin"/>
    <property type="match status" value="1"/>
</dbReference>
<dbReference type="GO" id="GO:0006955">
    <property type="term" value="P:immune response"/>
    <property type="evidence" value="ECO:0007669"/>
    <property type="project" value="TreeGrafter"/>
</dbReference>
<dbReference type="InterPro" id="IPR011162">
    <property type="entry name" value="MHC_I/II-like_Ag-recog"/>
</dbReference>
<name>A0A6J2WP88_CHACN</name>
<evidence type="ECO:0000256" key="2">
    <source>
        <dbReference type="ARBA" id="ARBA00023319"/>
    </source>
</evidence>
<dbReference type="GeneID" id="115825542"/>
<keyword evidence="5" id="KW-1185">Reference proteome</keyword>
<evidence type="ECO:0000313" key="5">
    <source>
        <dbReference type="Proteomes" id="UP000504632"/>
    </source>
</evidence>
<organism evidence="5 6">
    <name type="scientific">Chanos chanos</name>
    <name type="common">Milkfish</name>
    <name type="synonym">Mugil chanos</name>
    <dbReference type="NCBI Taxonomy" id="29144"/>
    <lineage>
        <taxon>Eukaryota</taxon>
        <taxon>Metazoa</taxon>
        <taxon>Chordata</taxon>
        <taxon>Craniata</taxon>
        <taxon>Vertebrata</taxon>
        <taxon>Euteleostomi</taxon>
        <taxon>Actinopterygii</taxon>
        <taxon>Neopterygii</taxon>
        <taxon>Teleostei</taxon>
        <taxon>Ostariophysi</taxon>
        <taxon>Gonorynchiformes</taxon>
        <taxon>Chanidae</taxon>
        <taxon>Chanos</taxon>
    </lineage>
</organism>
<dbReference type="Pfam" id="PF07654">
    <property type="entry name" value="C1-set"/>
    <property type="match status" value="1"/>
</dbReference>
<dbReference type="InterPro" id="IPR003597">
    <property type="entry name" value="Ig_C1-set"/>
</dbReference>
<sequence length="435" mass="48712">MDGSPAASPLRWAAAALQGSLNVGHSVSLALEGRRKEEAPRTSLKLQKKHRGGCGSRGVIRGVAYYFYTSRGLITPGWVAQVRVSDDLRPKTSYDPGFITDDVSKSRHLVFQETLMVTKMHNAHSFNCYFVGTQGLHLPEYFEVFAVDDVTVFYYDSNMKEAVPVPEWMNSTAAQQLWKELNVGAEDNMNIMETAMKSATQQFNLTGISPVKIYQAHGGCDLHPDGTVQGSLTHAFNGKDFLSFDMDSETFIASVPQAFIYKRLRERDPANLEIISSFYKRRCTRIMEIFLQHVPELGSKKVPEVSLFEKQSSAFTEITCHVTGFYPRTVQVQWFGSDMQPVVEGVIEGEVLPNGDGSYQIRKSVVIPAEHTDIHHYSCVVQHSSIPGNITKTWVGKQDSSVMFAVVIPVVVGVLVMIGFGLMFWWYRKRETGML</sequence>
<gene>
    <name evidence="6" type="primary">LOC115825542</name>
</gene>
<keyword evidence="3" id="KW-0812">Transmembrane</keyword>
<dbReference type="InterPro" id="IPR011161">
    <property type="entry name" value="MHC_I-like_Ag-recog"/>
</dbReference>
<dbReference type="RefSeq" id="XP_030645186.1">
    <property type="nucleotide sequence ID" value="XM_030789326.1"/>
</dbReference>
<dbReference type="Gene3D" id="3.30.500.10">
    <property type="entry name" value="MHC class I-like antigen recognition-like"/>
    <property type="match status" value="1"/>
</dbReference>
<feature type="transmembrane region" description="Helical" evidence="3">
    <location>
        <begin position="402"/>
        <end position="427"/>
    </location>
</feature>
<reference evidence="6" key="1">
    <citation type="submission" date="2025-08" db="UniProtKB">
        <authorList>
            <consortium name="RefSeq"/>
        </authorList>
    </citation>
    <scope>IDENTIFICATION</scope>
</reference>
<dbReference type="InParanoid" id="A0A6J2WP88"/>
<dbReference type="PROSITE" id="PS50835">
    <property type="entry name" value="IG_LIKE"/>
    <property type="match status" value="1"/>
</dbReference>
<dbReference type="Pfam" id="PF00129">
    <property type="entry name" value="MHC_I"/>
    <property type="match status" value="1"/>
</dbReference>
<dbReference type="SUPFAM" id="SSF54452">
    <property type="entry name" value="MHC antigen-recognition domain"/>
    <property type="match status" value="1"/>
</dbReference>
<dbReference type="PANTHER" id="PTHR16675:SF235">
    <property type="entry name" value="SHKT DOMAIN-CONTAINING PROTEIN"/>
    <property type="match status" value="1"/>
</dbReference>
<dbReference type="InterPro" id="IPR007110">
    <property type="entry name" value="Ig-like_dom"/>
</dbReference>
<keyword evidence="3" id="KW-0472">Membrane</keyword>
<keyword evidence="1" id="KW-0325">Glycoprotein</keyword>
<accession>A0A6J2WP88</accession>
<proteinExistence type="predicted"/>
<protein>
    <submittedName>
        <fullName evidence="6">Class I histocompatibility antigen, F10 alpha chain-like</fullName>
    </submittedName>
</protein>
<evidence type="ECO:0000256" key="1">
    <source>
        <dbReference type="ARBA" id="ARBA00023180"/>
    </source>
</evidence>
<keyword evidence="3" id="KW-1133">Transmembrane helix</keyword>
<dbReference type="Gene3D" id="2.60.40.10">
    <property type="entry name" value="Immunoglobulins"/>
    <property type="match status" value="1"/>
</dbReference>
<dbReference type="InterPro" id="IPR013783">
    <property type="entry name" value="Ig-like_fold"/>
</dbReference>
<dbReference type="AlphaFoldDB" id="A0A6J2WP88"/>
<dbReference type="GO" id="GO:0009897">
    <property type="term" value="C:external side of plasma membrane"/>
    <property type="evidence" value="ECO:0007669"/>
    <property type="project" value="TreeGrafter"/>
</dbReference>
<dbReference type="PANTHER" id="PTHR16675">
    <property type="entry name" value="MHC CLASS I-RELATED"/>
    <property type="match status" value="1"/>
</dbReference>
<evidence type="ECO:0000313" key="6">
    <source>
        <dbReference type="RefSeq" id="XP_030645186.1"/>
    </source>
</evidence>
<dbReference type="InterPro" id="IPR050208">
    <property type="entry name" value="MHC_class-I_related"/>
</dbReference>
<evidence type="ECO:0000256" key="3">
    <source>
        <dbReference type="SAM" id="Phobius"/>
    </source>
</evidence>
<keyword evidence="2" id="KW-0393">Immunoglobulin domain</keyword>
<dbReference type="GO" id="GO:0005615">
    <property type="term" value="C:extracellular space"/>
    <property type="evidence" value="ECO:0007669"/>
    <property type="project" value="TreeGrafter"/>
</dbReference>
<dbReference type="OrthoDB" id="8936120at2759"/>
<dbReference type="InterPro" id="IPR036179">
    <property type="entry name" value="Ig-like_dom_sf"/>
</dbReference>
<feature type="domain" description="Ig-like" evidence="4">
    <location>
        <begin position="295"/>
        <end position="391"/>
    </location>
</feature>
<dbReference type="PROSITE" id="PS00290">
    <property type="entry name" value="IG_MHC"/>
    <property type="match status" value="1"/>
</dbReference>
<dbReference type="InterPro" id="IPR003006">
    <property type="entry name" value="Ig/MHC_CS"/>
</dbReference>
<evidence type="ECO:0000259" key="4">
    <source>
        <dbReference type="PROSITE" id="PS50835"/>
    </source>
</evidence>